<evidence type="ECO:0000313" key="2">
    <source>
        <dbReference type="Proteomes" id="UP000008312"/>
    </source>
</evidence>
<dbReference type="OrthoDB" id="377139at2759"/>
<dbReference type="AlphaFoldDB" id="D8MA49"/>
<dbReference type="EMBL" id="FN668689">
    <property type="protein sequence ID" value="CBK24938.2"/>
    <property type="molecule type" value="Genomic_DNA"/>
</dbReference>
<name>D8MA49_BLAHO</name>
<reference evidence="1" key="1">
    <citation type="submission" date="2010-02" db="EMBL/GenBank/DDBJ databases">
        <title>Sequencing and annotation of the Blastocystis hominis genome.</title>
        <authorList>
            <person name="Wincker P."/>
        </authorList>
    </citation>
    <scope>NUCLEOTIDE SEQUENCE</scope>
    <source>
        <strain evidence="1">Singapore isolate B</strain>
    </source>
</reference>
<proteinExistence type="predicted"/>
<evidence type="ECO:0000313" key="1">
    <source>
        <dbReference type="EMBL" id="CBK24938.2"/>
    </source>
</evidence>
<dbReference type="Proteomes" id="UP000008312">
    <property type="component" value="Unassembled WGS sequence"/>
</dbReference>
<protein>
    <submittedName>
        <fullName evidence="1">Uncharacterized protein</fullName>
    </submittedName>
</protein>
<gene>
    <name evidence="1" type="ORF">GSBLH_T00004602001</name>
</gene>
<dbReference type="RefSeq" id="XP_012898986.1">
    <property type="nucleotide sequence ID" value="XM_013043532.1"/>
</dbReference>
<sequence length="120" mass="14428">MITRSIAKSFPIDHYALVQQEPIIIIHFTISKWNSQLVFCQYQSFKSTSMIQIHDSFYYFYGLFFTVRNITNLMISKHFQHFLLIEDKSLIHEYSIIEYEIHPFGFISLFTHPCRFSMTE</sequence>
<dbReference type="InParanoid" id="D8MA49"/>
<dbReference type="GeneID" id="24921620"/>
<keyword evidence="2" id="KW-1185">Reference proteome</keyword>
<accession>D8MA49</accession>
<organism evidence="1">
    <name type="scientific">Blastocystis hominis</name>
    <dbReference type="NCBI Taxonomy" id="12968"/>
    <lineage>
        <taxon>Eukaryota</taxon>
        <taxon>Sar</taxon>
        <taxon>Stramenopiles</taxon>
        <taxon>Bigyra</taxon>
        <taxon>Opalozoa</taxon>
        <taxon>Opalinata</taxon>
        <taxon>Blastocystidae</taxon>
        <taxon>Blastocystis</taxon>
    </lineage>
</organism>